<gene>
    <name evidence="2" type="ORF">BS47DRAFT_700942</name>
</gene>
<feature type="compositionally biased region" description="Low complexity" evidence="1">
    <location>
        <begin position="234"/>
        <end position="252"/>
    </location>
</feature>
<evidence type="ECO:0000256" key="1">
    <source>
        <dbReference type="SAM" id="MobiDB-lite"/>
    </source>
</evidence>
<name>A0A9P6B1R8_9AGAM</name>
<feature type="compositionally biased region" description="Low complexity" evidence="1">
    <location>
        <begin position="319"/>
        <end position="339"/>
    </location>
</feature>
<organism evidence="2 3">
    <name type="scientific">Hydnum rufescens UP504</name>
    <dbReference type="NCBI Taxonomy" id="1448309"/>
    <lineage>
        <taxon>Eukaryota</taxon>
        <taxon>Fungi</taxon>
        <taxon>Dikarya</taxon>
        <taxon>Basidiomycota</taxon>
        <taxon>Agaricomycotina</taxon>
        <taxon>Agaricomycetes</taxon>
        <taxon>Cantharellales</taxon>
        <taxon>Hydnaceae</taxon>
        <taxon>Hydnum</taxon>
    </lineage>
</organism>
<sequence>MIGIRQLLVHKGLLSPTSTVVRSMGPENVPRKPTDLRKRRHRDGKLLREGVGLTTGLGWSDSEDEDAPGPLRRRISNMLLRKSNTAIPIVESASAPVVSASLGMFPSSATMASLSSRSSLTSRSSSFWEGIIDSPQRPFEPLPITPDVTPDSSTNSMDTKLSMTRDGDALPTATELRPSLRKKSSIPLPFSIPSPSSAPHESSRSNGDDDSLSAAEAAYRASRDLTQSIKHISRVGSSQSSRDSMMSTSSGVTEFGVLRTQRSLSGPTAPPPSAFHFPVNANNRSISQPNEITLASTSDSPGTSGPLAQTAKLSKGFPSSSSTHSMTLSCSSTGSITSPSITTGMSAIAGVEYTPEADPANAQARQIRHPPRRLILRPSLPLITTRSLHLGSTGGSSVPISQRSNSADSNKQTATGVSLYPPAPPQNLVPTQSGAIRSPPTRSLPRRPSVMLVNGP</sequence>
<reference evidence="2" key="1">
    <citation type="journal article" date="2020" name="Nat. Commun.">
        <title>Large-scale genome sequencing of mycorrhizal fungi provides insights into the early evolution of symbiotic traits.</title>
        <authorList>
            <person name="Miyauchi S."/>
            <person name="Kiss E."/>
            <person name="Kuo A."/>
            <person name="Drula E."/>
            <person name="Kohler A."/>
            <person name="Sanchez-Garcia M."/>
            <person name="Morin E."/>
            <person name="Andreopoulos B."/>
            <person name="Barry K.W."/>
            <person name="Bonito G."/>
            <person name="Buee M."/>
            <person name="Carver A."/>
            <person name="Chen C."/>
            <person name="Cichocki N."/>
            <person name="Clum A."/>
            <person name="Culley D."/>
            <person name="Crous P.W."/>
            <person name="Fauchery L."/>
            <person name="Girlanda M."/>
            <person name="Hayes R.D."/>
            <person name="Keri Z."/>
            <person name="LaButti K."/>
            <person name="Lipzen A."/>
            <person name="Lombard V."/>
            <person name="Magnuson J."/>
            <person name="Maillard F."/>
            <person name="Murat C."/>
            <person name="Nolan M."/>
            <person name="Ohm R.A."/>
            <person name="Pangilinan J."/>
            <person name="Pereira M.F."/>
            <person name="Perotto S."/>
            <person name="Peter M."/>
            <person name="Pfister S."/>
            <person name="Riley R."/>
            <person name="Sitrit Y."/>
            <person name="Stielow J.B."/>
            <person name="Szollosi G."/>
            <person name="Zifcakova L."/>
            <person name="Stursova M."/>
            <person name="Spatafora J.W."/>
            <person name="Tedersoo L."/>
            <person name="Vaario L.M."/>
            <person name="Yamada A."/>
            <person name="Yan M."/>
            <person name="Wang P."/>
            <person name="Xu J."/>
            <person name="Bruns T."/>
            <person name="Baldrian P."/>
            <person name="Vilgalys R."/>
            <person name="Dunand C."/>
            <person name="Henrissat B."/>
            <person name="Grigoriev I.V."/>
            <person name="Hibbett D."/>
            <person name="Nagy L.G."/>
            <person name="Martin F.M."/>
        </authorList>
    </citation>
    <scope>NUCLEOTIDE SEQUENCE</scope>
    <source>
        <strain evidence="2">UP504</strain>
    </source>
</reference>
<comment type="caution">
    <text evidence="2">The sequence shown here is derived from an EMBL/GenBank/DDBJ whole genome shotgun (WGS) entry which is preliminary data.</text>
</comment>
<feature type="compositionally biased region" description="Low complexity" evidence="1">
    <location>
        <begin position="437"/>
        <end position="449"/>
    </location>
</feature>
<feature type="compositionally biased region" description="Polar residues" evidence="1">
    <location>
        <begin position="150"/>
        <end position="162"/>
    </location>
</feature>
<feature type="region of interest" description="Disordered" evidence="1">
    <location>
        <begin position="131"/>
        <end position="213"/>
    </location>
</feature>
<dbReference type="OrthoDB" id="3064136at2759"/>
<proteinExistence type="predicted"/>
<keyword evidence="3" id="KW-1185">Reference proteome</keyword>
<feature type="compositionally biased region" description="Polar residues" evidence="1">
    <location>
        <begin position="280"/>
        <end position="307"/>
    </location>
</feature>
<dbReference type="Proteomes" id="UP000886523">
    <property type="component" value="Unassembled WGS sequence"/>
</dbReference>
<feature type="region of interest" description="Disordered" evidence="1">
    <location>
        <begin position="230"/>
        <end position="339"/>
    </location>
</feature>
<feature type="compositionally biased region" description="Low complexity" evidence="1">
    <location>
        <begin position="185"/>
        <end position="200"/>
    </location>
</feature>
<feature type="compositionally biased region" description="Polar residues" evidence="1">
    <location>
        <begin position="395"/>
        <end position="416"/>
    </location>
</feature>
<dbReference type="AlphaFoldDB" id="A0A9P6B1R8"/>
<feature type="region of interest" description="Disordered" evidence="1">
    <location>
        <begin position="387"/>
        <end position="456"/>
    </location>
</feature>
<accession>A0A9P6B1R8</accession>
<evidence type="ECO:0000313" key="3">
    <source>
        <dbReference type="Proteomes" id="UP000886523"/>
    </source>
</evidence>
<evidence type="ECO:0000313" key="2">
    <source>
        <dbReference type="EMBL" id="KAF9516094.1"/>
    </source>
</evidence>
<dbReference type="EMBL" id="MU128943">
    <property type="protein sequence ID" value="KAF9516094.1"/>
    <property type="molecule type" value="Genomic_DNA"/>
</dbReference>
<protein>
    <submittedName>
        <fullName evidence="2">Uncharacterized protein</fullName>
    </submittedName>
</protein>